<evidence type="ECO:0000313" key="1">
    <source>
        <dbReference type="EMBL" id="QJA56013.1"/>
    </source>
</evidence>
<dbReference type="InterPro" id="IPR027417">
    <property type="entry name" value="P-loop_NTPase"/>
</dbReference>
<reference evidence="1" key="1">
    <citation type="submission" date="2020-03" db="EMBL/GenBank/DDBJ databases">
        <title>The deep terrestrial virosphere.</title>
        <authorList>
            <person name="Holmfeldt K."/>
            <person name="Nilsson E."/>
            <person name="Simone D."/>
            <person name="Lopez-Fernandez M."/>
            <person name="Wu X."/>
            <person name="de Brujin I."/>
            <person name="Lundin D."/>
            <person name="Andersson A."/>
            <person name="Bertilsson S."/>
            <person name="Dopson M."/>
        </authorList>
    </citation>
    <scope>NUCLEOTIDE SEQUENCE</scope>
    <source>
        <strain evidence="2">MM415A00919</strain>
        <strain evidence="1">MM415B01941</strain>
    </source>
</reference>
<accession>A0A6M3IF81</accession>
<name>A0A6M3IF81_9ZZZZ</name>
<gene>
    <name evidence="2" type="ORF">MM415A00919_0007</name>
    <name evidence="1" type="ORF">MM415B01941_0004</name>
</gene>
<dbReference type="EMBL" id="MT141195">
    <property type="protein sequence ID" value="QJA56013.1"/>
    <property type="molecule type" value="Genomic_DNA"/>
</dbReference>
<evidence type="ECO:0000313" key="2">
    <source>
        <dbReference type="EMBL" id="QJA79310.1"/>
    </source>
</evidence>
<protein>
    <submittedName>
        <fullName evidence="1">Putative terminase</fullName>
    </submittedName>
</protein>
<organism evidence="1">
    <name type="scientific">viral metagenome</name>
    <dbReference type="NCBI Taxonomy" id="1070528"/>
    <lineage>
        <taxon>unclassified sequences</taxon>
        <taxon>metagenomes</taxon>
        <taxon>organismal metagenomes</taxon>
    </lineage>
</organism>
<dbReference type="EMBL" id="MT142376">
    <property type="protein sequence ID" value="QJA79310.1"/>
    <property type="molecule type" value="Genomic_DNA"/>
</dbReference>
<dbReference type="Gene3D" id="3.30.420.240">
    <property type="match status" value="1"/>
</dbReference>
<sequence length="459" mass="53070">MTDINIEITLTPKQRECWQAFHNPDINSILFGGAMGGGKSYIGCLLLANYAKWVIKEFNLPVTKYPIQLGFMGRNRAVDFNDTTLETWKRLIPKEYYYIRSQDKEIVIEEKVKYAFGGLDTTEAVSKFSSAEFAVVFIDQAEECDRDNVAVLRSRFRLQINNTPLPYKELYTANPKNCWLKDEFVLGNDTHKIFIPALPKENPYLPKTYIDSLKEAFKHRPELLLANLEGSWDSLEGSDIVIKDIWIRQAELTILPVIDNRKKKVIACDVSRFGDDETVLYYMEGTDIKDAMIFGQKDTMQTAGKIHIWAQEKRPDLIGIDEIGVGAGVTDRLIEMGNNVLPINSSNTGEDKNKYYNLRAQMWWEAGEMFARKDIQLTYQDSELRRQLTAPTYEIRNGRIKIEEKEKIKDRLGRSPDRADTYIMGLYTLKRAVYSELLDRYDVNDYDYVKRHSNKYSGL</sequence>
<dbReference type="AlphaFoldDB" id="A0A6M3IF81"/>
<proteinExistence type="predicted"/>
<dbReference type="Gene3D" id="3.40.50.300">
    <property type="entry name" value="P-loop containing nucleotide triphosphate hydrolases"/>
    <property type="match status" value="1"/>
</dbReference>